<protein>
    <submittedName>
        <fullName evidence="4">Ribonuclease</fullName>
        <ecNumber evidence="4">3.1.-.-</ecNumber>
    </submittedName>
</protein>
<dbReference type="Pfam" id="PF10996">
    <property type="entry name" value="Beta-Casp"/>
    <property type="match status" value="1"/>
</dbReference>
<proteinExistence type="predicted"/>
<comment type="caution">
    <text evidence="4">The sequence shown here is derived from an EMBL/GenBank/DDBJ whole genome shotgun (WGS) entry which is preliminary data.</text>
</comment>
<dbReference type="InterPro" id="IPR022712">
    <property type="entry name" value="Beta_Casp"/>
</dbReference>
<reference evidence="4 5" key="1">
    <citation type="journal article" date="2013" name="Genome Announc.">
        <title>Draft Genome Sequence of Cesiribacter andamanensis Strain AMV16T, Isolated from a Soil Sample from a Mud Volcano in the Andaman Islands, India.</title>
        <authorList>
            <person name="Shivaji S."/>
            <person name="Ara S."/>
            <person name="Begum Z."/>
            <person name="Srinivas T.N."/>
            <person name="Singh A."/>
            <person name="Kumar Pinnaka A."/>
        </authorList>
    </citation>
    <scope>NUCLEOTIDE SEQUENCE [LARGE SCALE GENOMIC DNA]</scope>
    <source>
        <strain evidence="4 5">AMV16</strain>
    </source>
</reference>
<dbReference type="InterPro" id="IPR036866">
    <property type="entry name" value="RibonucZ/Hydroxyglut_hydro"/>
</dbReference>
<dbReference type="CDD" id="cd16295">
    <property type="entry name" value="TTHA0252-CPSF-like_MBL-fold"/>
    <property type="match status" value="1"/>
</dbReference>
<dbReference type="OrthoDB" id="9803916at2"/>
<dbReference type="GO" id="GO:0016787">
    <property type="term" value="F:hydrolase activity"/>
    <property type="evidence" value="ECO:0007669"/>
    <property type="project" value="UniProtKB-KW"/>
</dbReference>
<dbReference type="Pfam" id="PF07521">
    <property type="entry name" value="RMMBL"/>
    <property type="match status" value="1"/>
</dbReference>
<dbReference type="Gene3D" id="3.40.50.10890">
    <property type="match status" value="1"/>
</dbReference>
<dbReference type="PANTHER" id="PTHR11203">
    <property type="entry name" value="CLEAVAGE AND POLYADENYLATION SPECIFICITY FACTOR FAMILY MEMBER"/>
    <property type="match status" value="1"/>
</dbReference>
<evidence type="ECO:0000313" key="5">
    <source>
        <dbReference type="Proteomes" id="UP000011910"/>
    </source>
</evidence>
<evidence type="ECO:0000259" key="3">
    <source>
        <dbReference type="SMART" id="SM01027"/>
    </source>
</evidence>
<dbReference type="RefSeq" id="WP_009195652.1">
    <property type="nucleotide sequence ID" value="NZ_AODQ01000052.1"/>
</dbReference>
<dbReference type="PATRIC" id="fig|1279009.4.peg.2292"/>
<dbReference type="Gene3D" id="3.60.15.10">
    <property type="entry name" value="Ribonuclease Z/Hydroxyacylglutathione hydrolase-like"/>
    <property type="match status" value="1"/>
</dbReference>
<organism evidence="4 5">
    <name type="scientific">Cesiribacter andamanensis AMV16</name>
    <dbReference type="NCBI Taxonomy" id="1279009"/>
    <lineage>
        <taxon>Bacteria</taxon>
        <taxon>Pseudomonadati</taxon>
        <taxon>Bacteroidota</taxon>
        <taxon>Cytophagia</taxon>
        <taxon>Cytophagales</taxon>
        <taxon>Cesiribacteraceae</taxon>
        <taxon>Cesiribacter</taxon>
    </lineage>
</organism>
<evidence type="ECO:0000313" key="4">
    <source>
        <dbReference type="EMBL" id="EMR02603.1"/>
    </source>
</evidence>
<dbReference type="InterPro" id="IPR011108">
    <property type="entry name" value="RMMBL"/>
</dbReference>
<dbReference type="InterPro" id="IPR001279">
    <property type="entry name" value="Metallo-B-lactamas"/>
</dbReference>
<keyword evidence="1 4" id="KW-0378">Hydrolase</keyword>
<dbReference type="STRING" id="1279009.ADICEAN_02259"/>
<keyword evidence="5" id="KW-1185">Reference proteome</keyword>
<dbReference type="SMART" id="SM01027">
    <property type="entry name" value="Beta-Casp"/>
    <property type="match status" value="1"/>
</dbReference>
<dbReference type="PANTHER" id="PTHR11203:SF37">
    <property type="entry name" value="INTEGRATOR COMPLEX SUBUNIT 11"/>
    <property type="match status" value="1"/>
</dbReference>
<dbReference type="AlphaFoldDB" id="M7N1N8"/>
<evidence type="ECO:0000259" key="2">
    <source>
        <dbReference type="SMART" id="SM00849"/>
    </source>
</evidence>
<dbReference type="GO" id="GO:0004521">
    <property type="term" value="F:RNA endonuclease activity"/>
    <property type="evidence" value="ECO:0007669"/>
    <property type="project" value="TreeGrafter"/>
</dbReference>
<name>M7N1N8_9BACT</name>
<evidence type="ECO:0000256" key="1">
    <source>
        <dbReference type="ARBA" id="ARBA00022801"/>
    </source>
</evidence>
<dbReference type="SUPFAM" id="SSF56281">
    <property type="entry name" value="Metallo-hydrolase/oxidoreductase"/>
    <property type="match status" value="1"/>
</dbReference>
<dbReference type="eggNOG" id="COG1236">
    <property type="taxonomic scope" value="Bacteria"/>
</dbReference>
<feature type="domain" description="Metallo-beta-lactamase" evidence="2">
    <location>
        <begin position="15"/>
        <end position="228"/>
    </location>
</feature>
<feature type="domain" description="Beta-Casp" evidence="3">
    <location>
        <begin position="246"/>
        <end position="372"/>
    </location>
</feature>
<sequence>MVLSFYGAAQTVTGSKHLLSLESGKRILLDCGMFQGMGEKVKDLNHNFGFEAESIDYVILSHAHIDHSGLLPRLVKLGFGGNIYCTPPTRELCELLLMDSAGLQSNENDADIGKEALYDKEDVGRCLERFVTLAYNEAYPIDDEVELLFTDAGHILGSACVNLRIREGEDTLRLCFTGDVGRYENRILRAPQPLPQADVLICESTYASKVHAKLENTEERLRDIVLNTCVEKGGKLFIPAFSIGRTQELVYSLNILAEEGRLPEDLLVFVDSPLSVYATDIMRSHPEYFNEAMLDYIRTDPDPFGFPQLHFITETEDSKLINAMEGPCVIISASGMMEGGRIRHHLKKGLSDARNTILITGYCEPSTLGGRLLKGAPKVSLFDQELEVKAEVVLMNEYSAHGDYSDIMRLLLSQNKEEIRHLFLVHGVKENMLKFKEDLEAAGYSGIELPDFRLSYEIKGQAVAGTGRAKA</sequence>
<dbReference type="EMBL" id="AODQ01000052">
    <property type="protein sequence ID" value="EMR02603.1"/>
    <property type="molecule type" value="Genomic_DNA"/>
</dbReference>
<dbReference type="InterPro" id="IPR050698">
    <property type="entry name" value="MBL"/>
</dbReference>
<dbReference type="SMART" id="SM00849">
    <property type="entry name" value="Lactamase_B"/>
    <property type="match status" value="1"/>
</dbReference>
<dbReference type="Proteomes" id="UP000011910">
    <property type="component" value="Unassembled WGS sequence"/>
</dbReference>
<gene>
    <name evidence="4" type="ORF">ADICEAN_02259</name>
</gene>
<dbReference type="EC" id="3.1.-.-" evidence="4"/>
<accession>M7N1N8</accession>
<dbReference type="Pfam" id="PF00753">
    <property type="entry name" value="Lactamase_B"/>
    <property type="match status" value="1"/>
</dbReference>